<dbReference type="Proteomes" id="UP000053989">
    <property type="component" value="Unassembled WGS sequence"/>
</dbReference>
<proteinExistence type="predicted"/>
<organism evidence="1 2">
    <name type="scientific">Scleroderma citrinum Foug A</name>
    <dbReference type="NCBI Taxonomy" id="1036808"/>
    <lineage>
        <taxon>Eukaryota</taxon>
        <taxon>Fungi</taxon>
        <taxon>Dikarya</taxon>
        <taxon>Basidiomycota</taxon>
        <taxon>Agaricomycotina</taxon>
        <taxon>Agaricomycetes</taxon>
        <taxon>Agaricomycetidae</taxon>
        <taxon>Boletales</taxon>
        <taxon>Sclerodermatineae</taxon>
        <taxon>Sclerodermataceae</taxon>
        <taxon>Scleroderma</taxon>
    </lineage>
</organism>
<name>A0A0C3CR04_9AGAM</name>
<dbReference type="AlphaFoldDB" id="A0A0C3CR04"/>
<reference evidence="2" key="2">
    <citation type="submission" date="2015-01" db="EMBL/GenBank/DDBJ databases">
        <title>Evolutionary Origins and Diversification of the Mycorrhizal Mutualists.</title>
        <authorList>
            <consortium name="DOE Joint Genome Institute"/>
            <consortium name="Mycorrhizal Genomics Consortium"/>
            <person name="Kohler A."/>
            <person name="Kuo A."/>
            <person name="Nagy L.G."/>
            <person name="Floudas D."/>
            <person name="Copeland A."/>
            <person name="Barry K.W."/>
            <person name="Cichocki N."/>
            <person name="Veneault-Fourrey C."/>
            <person name="LaButti K."/>
            <person name="Lindquist E.A."/>
            <person name="Lipzen A."/>
            <person name="Lundell T."/>
            <person name="Morin E."/>
            <person name="Murat C."/>
            <person name="Riley R."/>
            <person name="Ohm R."/>
            <person name="Sun H."/>
            <person name="Tunlid A."/>
            <person name="Henrissat B."/>
            <person name="Grigoriev I.V."/>
            <person name="Hibbett D.S."/>
            <person name="Martin F."/>
        </authorList>
    </citation>
    <scope>NUCLEOTIDE SEQUENCE [LARGE SCALE GENOMIC DNA]</scope>
    <source>
        <strain evidence="2">Foug A</strain>
    </source>
</reference>
<gene>
    <name evidence="1" type="ORF">SCLCIDRAFT_692466</name>
</gene>
<protein>
    <submittedName>
        <fullName evidence="1">Uncharacterized protein</fullName>
    </submittedName>
</protein>
<evidence type="ECO:0000313" key="2">
    <source>
        <dbReference type="Proteomes" id="UP000053989"/>
    </source>
</evidence>
<dbReference type="STRING" id="1036808.A0A0C3CR04"/>
<dbReference type="OrthoDB" id="3270368at2759"/>
<reference evidence="1 2" key="1">
    <citation type="submission" date="2014-04" db="EMBL/GenBank/DDBJ databases">
        <authorList>
            <consortium name="DOE Joint Genome Institute"/>
            <person name="Kuo A."/>
            <person name="Kohler A."/>
            <person name="Nagy L.G."/>
            <person name="Floudas D."/>
            <person name="Copeland A."/>
            <person name="Barry K.W."/>
            <person name="Cichocki N."/>
            <person name="Veneault-Fourrey C."/>
            <person name="LaButti K."/>
            <person name="Lindquist E.A."/>
            <person name="Lipzen A."/>
            <person name="Lundell T."/>
            <person name="Morin E."/>
            <person name="Murat C."/>
            <person name="Sun H."/>
            <person name="Tunlid A."/>
            <person name="Henrissat B."/>
            <person name="Grigoriev I.V."/>
            <person name="Hibbett D.S."/>
            <person name="Martin F."/>
            <person name="Nordberg H.P."/>
            <person name="Cantor M.N."/>
            <person name="Hua S.X."/>
        </authorList>
    </citation>
    <scope>NUCLEOTIDE SEQUENCE [LARGE SCALE GENOMIC DNA]</scope>
    <source>
        <strain evidence="1 2">Foug A</strain>
    </source>
</reference>
<accession>A0A0C3CR04</accession>
<dbReference type="HOGENOM" id="CLU_1797251_0_0_1"/>
<dbReference type="EMBL" id="KN822296">
    <property type="protein sequence ID" value="KIM51025.1"/>
    <property type="molecule type" value="Genomic_DNA"/>
</dbReference>
<evidence type="ECO:0000313" key="1">
    <source>
        <dbReference type="EMBL" id="KIM51025.1"/>
    </source>
</evidence>
<dbReference type="InParanoid" id="A0A0C3CR04"/>
<keyword evidence="2" id="KW-1185">Reference proteome</keyword>
<sequence>MDDVDIQDIVDVLNDIQAVIIEGIANKFENMRKEVRACREELLQEVICDLQLLVTTNSRHFNNLVHLEEEYHTYHKTMSLYWEDLISCNDGILSHFKDSLREHDRSLSAKTLPTFILPQRPLFISRSGAGV</sequence>